<evidence type="ECO:0000256" key="5">
    <source>
        <dbReference type="HAMAP-Rule" id="MF_00198"/>
    </source>
</evidence>
<dbReference type="InterPro" id="IPR030374">
    <property type="entry name" value="PABS"/>
</dbReference>
<accession>A0A7C0U154</accession>
<feature type="transmembrane region" description="Helical" evidence="5">
    <location>
        <begin position="153"/>
        <end position="172"/>
    </location>
</feature>
<dbReference type="Pfam" id="PF01564">
    <property type="entry name" value="Spermine_synth"/>
    <property type="match status" value="1"/>
</dbReference>
<keyword evidence="5" id="KW-1133">Transmembrane helix</keyword>
<feature type="transmembrane region" description="Helical" evidence="5">
    <location>
        <begin position="79"/>
        <end position="104"/>
    </location>
</feature>
<feature type="transmembrane region" description="Helical" evidence="5">
    <location>
        <begin position="629"/>
        <end position="650"/>
    </location>
</feature>
<evidence type="ECO:0000256" key="1">
    <source>
        <dbReference type="ARBA" id="ARBA00007867"/>
    </source>
</evidence>
<evidence type="ECO:0000313" key="8">
    <source>
        <dbReference type="EMBL" id="HDD43236.1"/>
    </source>
</evidence>
<dbReference type="PROSITE" id="PS51006">
    <property type="entry name" value="PABS_2"/>
    <property type="match status" value="1"/>
</dbReference>
<evidence type="ECO:0000256" key="2">
    <source>
        <dbReference type="ARBA" id="ARBA00022679"/>
    </source>
</evidence>
<dbReference type="CDD" id="cd02440">
    <property type="entry name" value="AdoMet_MTases"/>
    <property type="match status" value="1"/>
</dbReference>
<feature type="transmembrane region" description="Helical" evidence="5">
    <location>
        <begin position="21"/>
        <end position="37"/>
    </location>
</feature>
<evidence type="ECO:0000256" key="4">
    <source>
        <dbReference type="ARBA" id="ARBA00023115"/>
    </source>
</evidence>
<dbReference type="GO" id="GO:0005886">
    <property type="term" value="C:plasma membrane"/>
    <property type="evidence" value="ECO:0007669"/>
    <property type="project" value="UniProtKB-SubCell"/>
</dbReference>
<dbReference type="NCBIfam" id="NF037959">
    <property type="entry name" value="MFS_SpdSyn"/>
    <property type="match status" value="1"/>
</dbReference>
<feature type="transmembrane region" description="Helical" evidence="5">
    <location>
        <begin position="116"/>
        <end position="141"/>
    </location>
</feature>
<dbReference type="SUPFAM" id="SSF53335">
    <property type="entry name" value="S-adenosyl-L-methionine-dependent methyltransferases"/>
    <property type="match status" value="1"/>
</dbReference>
<dbReference type="HAMAP" id="MF_00198">
    <property type="entry name" value="Spermidine_synth"/>
    <property type="match status" value="1"/>
</dbReference>
<comment type="subcellular location">
    <subcellularLocation>
        <location evidence="5">Cell membrane</location>
        <topology evidence="5">Multi-pass membrane protein</topology>
    </subcellularLocation>
</comment>
<dbReference type="AlphaFoldDB" id="A0A7C0U154"/>
<dbReference type="Proteomes" id="UP000886289">
    <property type="component" value="Unassembled WGS sequence"/>
</dbReference>
<dbReference type="InterPro" id="IPR001045">
    <property type="entry name" value="Spermi_synthase"/>
</dbReference>
<name>A0A7C0U154_DESA2</name>
<protein>
    <recommendedName>
        <fullName evidence="5">Polyamine aminopropyltransferase</fullName>
    </recommendedName>
    <alternativeName>
        <fullName evidence="5">Putrescine aminopropyltransferase</fullName>
        <shortName evidence="5">PAPT</shortName>
    </alternativeName>
    <alternativeName>
        <fullName evidence="5">Spermidine synthase</fullName>
        <shortName evidence="5">SPDS</shortName>
        <shortName evidence="5">SPDSY</shortName>
        <ecNumber evidence="5">2.5.1.16</ecNumber>
    </alternativeName>
</protein>
<feature type="transmembrane region" description="Helical" evidence="5">
    <location>
        <begin position="49"/>
        <end position="72"/>
    </location>
</feature>
<feature type="transmembrane region" description="Helical" evidence="5">
    <location>
        <begin position="569"/>
        <end position="593"/>
    </location>
</feature>
<dbReference type="InterPro" id="IPR029063">
    <property type="entry name" value="SAM-dependent_MTases_sf"/>
</dbReference>
<dbReference type="PANTHER" id="PTHR11558">
    <property type="entry name" value="SPERMIDINE/SPERMINE SYNTHASE"/>
    <property type="match status" value="1"/>
</dbReference>
<keyword evidence="5" id="KW-0812">Transmembrane</keyword>
<feature type="transmembrane region" description="Helical" evidence="5">
    <location>
        <begin position="700"/>
        <end position="721"/>
    </location>
</feature>
<dbReference type="UniPathway" id="UPA00248">
    <property type="reaction ID" value="UER00314"/>
</dbReference>
<feature type="binding site" evidence="5">
    <location>
        <position position="321"/>
    </location>
    <ligand>
        <name>S-methyl-5'-thioadenosine</name>
        <dbReference type="ChEBI" id="CHEBI:17509"/>
    </ligand>
</feature>
<keyword evidence="5" id="KW-1003">Cell membrane</keyword>
<feature type="transmembrane region" description="Helical" evidence="5">
    <location>
        <begin position="599"/>
        <end position="617"/>
    </location>
</feature>
<gene>
    <name evidence="5" type="primary">speE</name>
    <name evidence="8" type="ORF">ENG63_00025</name>
</gene>
<comment type="caution">
    <text evidence="8">The sequence shown here is derived from an EMBL/GenBank/DDBJ whole genome shotgun (WGS) entry which is preliminary data.</text>
</comment>
<sequence length="747" mass="85150">MNHLVSFSSLGYCLNMPLRSAFILLGLAATLGQILFLRELMVLLSGNEITAGIALASWLLWTGLGSFIARWIKKEKIFFFFFFSIISLTLPSCLILCRLIKPILGLGEINSVLESLIVSFLILLPYAFFIGALFTLGCEVLRKFSQNQVITQVYLKEAIGAGIGGILFYFFLCPKIPILKIALYLSLLIATYSWFYGQRFSKILKVLNFLILCLIFISLINWQWLEKKSRQWQWQPYKVIVSKDTIYGHLTFLKTQNQIIVYESGLYAFTYPDPATTEYAVHLALLEHPKPKSVLLIGGGVSGCLNEILKHPSIKNIIYVELDPYLIKLSKRYLPNEIKNALKDKRVKVFHQDGRLFIKNITKKFDVIILHLGDPVTAQLNRFYTQDFFKEVKNILDKNGIFCLSVSSAPDMIGLVLADFLRSIYFTLKTVFKEVLALPGEKAYFLASPSKNTLTPNMEVLFERIRERKLNLKYVQEYYLKFDLSPLKLAFFKSILEETKIFDLNTDLKPRCYFYGMVLWSTTHFPAIRKTVLKLRHLSLTYCLFFIIALGILIFIFSKRYLNLPLFNAVFITGFTEMSLEIIVFISFQVFYGYVYHELAILITAFMLGLTLGSFIIRSYPPNKPKKFLLYLQAGLCIICLIELGIVYFLNNIKVLQYPILIHLLFPSLLLLAGILGGMQFLTAAEAYRQAGEEIKKVASIFYGIDLFGSALGALGTSLIIIPILGIPTSLIILISLNLLALFLLLF</sequence>
<feature type="transmembrane region" description="Helical" evidence="5">
    <location>
        <begin position="207"/>
        <end position="225"/>
    </location>
</feature>
<dbReference type="GO" id="GO:0004766">
    <property type="term" value="F:spermidine synthase activity"/>
    <property type="evidence" value="ECO:0007669"/>
    <property type="project" value="UniProtKB-UniRule"/>
</dbReference>
<feature type="transmembrane region" description="Helical" evidence="5">
    <location>
        <begin position="539"/>
        <end position="557"/>
    </location>
</feature>
<comment type="pathway">
    <text evidence="5">Amine and polyamine biosynthesis; spermidine biosynthesis; spermidine from putrescine: step 1/1.</text>
</comment>
<keyword evidence="5" id="KW-0472">Membrane</keyword>
<dbReference type="Gene3D" id="3.40.50.150">
    <property type="entry name" value="Vaccinia Virus protein VP39"/>
    <property type="match status" value="1"/>
</dbReference>
<comment type="caution">
    <text evidence="5 6">Lacks conserved residue(s) required for the propagation of feature annotation.</text>
</comment>
<comment type="similarity">
    <text evidence="1 5">Belongs to the spermidine/spermine synthase family.</text>
</comment>
<evidence type="ECO:0000259" key="7">
    <source>
        <dbReference type="PROSITE" id="PS51006"/>
    </source>
</evidence>
<keyword evidence="2 5" id="KW-0808">Transferase</keyword>
<dbReference type="EC" id="2.5.1.16" evidence="5"/>
<evidence type="ECO:0000256" key="3">
    <source>
        <dbReference type="ARBA" id="ARBA00023066"/>
    </source>
</evidence>
<dbReference type="PANTHER" id="PTHR11558:SF11">
    <property type="entry name" value="SPERMIDINE SYNTHASE"/>
    <property type="match status" value="1"/>
</dbReference>
<reference evidence="8" key="1">
    <citation type="journal article" date="2020" name="mSystems">
        <title>Genome- and Community-Level Interaction Insights into Carbon Utilization and Element Cycling Functions of Hydrothermarchaeota in Hydrothermal Sediment.</title>
        <authorList>
            <person name="Zhou Z."/>
            <person name="Liu Y."/>
            <person name="Xu W."/>
            <person name="Pan J."/>
            <person name="Luo Z.H."/>
            <person name="Li M."/>
        </authorList>
    </citation>
    <scope>NUCLEOTIDE SEQUENCE [LARGE SCALE GENOMIC DNA]</scope>
    <source>
        <strain evidence="8">HyVt-233</strain>
    </source>
</reference>
<comment type="subunit">
    <text evidence="5">Homodimer or homotetramer.</text>
</comment>
<keyword evidence="3 5" id="KW-0745">Spermidine biosynthesis</keyword>
<dbReference type="GO" id="GO:0008295">
    <property type="term" value="P:spermidine biosynthetic process"/>
    <property type="evidence" value="ECO:0007669"/>
    <property type="project" value="UniProtKB-UniRule"/>
</dbReference>
<feature type="transmembrane region" description="Helical" evidence="5">
    <location>
        <begin position="727"/>
        <end position="746"/>
    </location>
</feature>
<proteinExistence type="inferred from homology"/>
<evidence type="ECO:0000256" key="6">
    <source>
        <dbReference type="PROSITE-ProRule" id="PRU00354"/>
    </source>
</evidence>
<comment type="function">
    <text evidence="5">Catalyzes the irreversible transfer of a propylamine group from the amino donor S-adenosylmethioninamine (decarboxy-AdoMet) to putrescine (1,4-diaminobutane) to yield spermidine.</text>
</comment>
<feature type="domain" description="PABS" evidence="7">
    <location>
        <begin position="222"/>
        <end position="463"/>
    </location>
</feature>
<feature type="transmembrane region" description="Helical" evidence="5">
    <location>
        <begin position="178"/>
        <end position="195"/>
    </location>
</feature>
<comment type="catalytic activity">
    <reaction evidence="5">
        <text>S-adenosyl 3-(methylsulfanyl)propylamine + putrescine = S-methyl-5'-thioadenosine + spermidine + H(+)</text>
        <dbReference type="Rhea" id="RHEA:12721"/>
        <dbReference type="ChEBI" id="CHEBI:15378"/>
        <dbReference type="ChEBI" id="CHEBI:17509"/>
        <dbReference type="ChEBI" id="CHEBI:57443"/>
        <dbReference type="ChEBI" id="CHEBI:57834"/>
        <dbReference type="ChEBI" id="CHEBI:326268"/>
        <dbReference type="EC" id="2.5.1.16"/>
    </reaction>
</comment>
<keyword evidence="4 5" id="KW-0620">Polyamine biosynthesis</keyword>
<comment type="caution">
    <text evidence="5">Lacks the conserved Asp active site.</text>
</comment>
<dbReference type="EMBL" id="DRBS01000002">
    <property type="protein sequence ID" value="HDD43236.1"/>
    <property type="molecule type" value="Genomic_DNA"/>
</dbReference>
<feature type="transmembrane region" description="Helical" evidence="5">
    <location>
        <begin position="656"/>
        <end position="679"/>
    </location>
</feature>
<organism evidence="8">
    <name type="scientific">Desulfofervidus auxilii</name>
    <dbReference type="NCBI Taxonomy" id="1621989"/>
    <lineage>
        <taxon>Bacteria</taxon>
        <taxon>Pseudomonadati</taxon>
        <taxon>Thermodesulfobacteriota</taxon>
        <taxon>Candidatus Desulfofervidia</taxon>
        <taxon>Candidatus Desulfofervidales</taxon>
        <taxon>Candidatus Desulfofervidaceae</taxon>
        <taxon>Candidatus Desulfofervidus</taxon>
    </lineage>
</organism>
<feature type="binding site" evidence="5">
    <location>
        <begin position="353"/>
        <end position="354"/>
    </location>
    <ligand>
        <name>S-methyl-5'-thioadenosine</name>
        <dbReference type="ChEBI" id="CHEBI:17509"/>
    </ligand>
</feature>